<dbReference type="Proteomes" id="UP000011529">
    <property type="component" value="Unassembled WGS sequence"/>
</dbReference>
<dbReference type="EMBL" id="ANMO01000212">
    <property type="protein sequence ID" value="EMB14643.1"/>
    <property type="molecule type" value="Genomic_DNA"/>
</dbReference>
<reference evidence="1" key="1">
    <citation type="submission" date="2012-11" db="EMBL/GenBank/DDBJ databases">
        <title>Permanent draft genomes of Rhodopirellula europaea strain SH398 and 6C.</title>
        <authorList>
            <person name="Richter M."/>
            <person name="Richter-Heitmann T."/>
            <person name="Frank C."/>
            <person name="Harder J."/>
            <person name="Glockner F.O."/>
        </authorList>
    </citation>
    <scope>NUCLEOTIDE SEQUENCE</scope>
    <source>
        <strain evidence="1">6C</strain>
    </source>
</reference>
<keyword evidence="2" id="KW-1185">Reference proteome</keyword>
<name>M2AYM1_9BACT</name>
<proteinExistence type="predicted"/>
<reference evidence="1" key="2">
    <citation type="journal article" date="2013" name="Mar. Genomics">
        <title>Expression of sulfatases in Rhodopirellula baltica and the diversity of sulfatases in the genus Rhodopirellula.</title>
        <authorList>
            <person name="Wegner C.E."/>
            <person name="Richter-Heitmann T."/>
            <person name="Klindworth A."/>
            <person name="Klockow C."/>
            <person name="Richter M."/>
            <person name="Achstetter T."/>
            <person name="Glockner F.O."/>
            <person name="Harder J."/>
        </authorList>
    </citation>
    <scope>NUCLEOTIDE SEQUENCE [LARGE SCALE GENOMIC DNA]</scope>
    <source>
        <strain evidence="1">6C</strain>
    </source>
</reference>
<sequence length="47" mass="5415">MDAVHEFVAKLVRGKKLQLFTKVAWTLVSLMSIEIRLQKVASINSQW</sequence>
<organism evidence="1 2">
    <name type="scientific">Rhodopirellula europaea 6C</name>
    <dbReference type="NCBI Taxonomy" id="1263867"/>
    <lineage>
        <taxon>Bacteria</taxon>
        <taxon>Pseudomonadati</taxon>
        <taxon>Planctomycetota</taxon>
        <taxon>Planctomycetia</taxon>
        <taxon>Pirellulales</taxon>
        <taxon>Pirellulaceae</taxon>
        <taxon>Rhodopirellula</taxon>
    </lineage>
</organism>
<gene>
    <name evidence="1" type="ORF">RE6C_04667</name>
</gene>
<evidence type="ECO:0000313" key="2">
    <source>
        <dbReference type="Proteomes" id="UP000011529"/>
    </source>
</evidence>
<comment type="caution">
    <text evidence="1">The sequence shown here is derived from an EMBL/GenBank/DDBJ whole genome shotgun (WGS) entry which is preliminary data.</text>
</comment>
<protein>
    <submittedName>
        <fullName evidence="1">Uncharacterized protein</fullName>
    </submittedName>
</protein>
<evidence type="ECO:0000313" key="1">
    <source>
        <dbReference type="EMBL" id="EMB14643.1"/>
    </source>
</evidence>
<accession>M2AYM1</accession>
<dbReference type="AlphaFoldDB" id="M2AYM1"/>